<organism evidence="2">
    <name type="scientific">Alcaligenes xylosoxydans xylosoxydans</name>
    <name type="common">Achromobacter xylosoxidans</name>
    <dbReference type="NCBI Taxonomy" id="85698"/>
    <lineage>
        <taxon>Bacteria</taxon>
        <taxon>Pseudomonadati</taxon>
        <taxon>Pseudomonadota</taxon>
        <taxon>Betaproteobacteria</taxon>
        <taxon>Burkholderiales</taxon>
        <taxon>Alcaligenaceae</taxon>
        <taxon>Achromobacter</taxon>
    </lineage>
</organism>
<dbReference type="PANTHER" id="PTHR33677">
    <property type="entry name" value="TRANSCRIPTIONAL REPRESSOR FRMR-RELATED"/>
    <property type="match status" value="1"/>
</dbReference>
<dbReference type="PANTHER" id="PTHR33677:SF3">
    <property type="entry name" value="COPPER-SENSING TRANSCRIPTIONAL REPRESSOR RICR"/>
    <property type="match status" value="1"/>
</dbReference>
<dbReference type="InterPro" id="IPR038390">
    <property type="entry name" value="Metal_Tscrpt_repr_sf"/>
</dbReference>
<dbReference type="Gene3D" id="1.20.58.1000">
    <property type="entry name" value="Metal-sensitive repressor, helix protomer"/>
    <property type="match status" value="1"/>
</dbReference>
<dbReference type="EMBL" id="L31491">
    <property type="protein sequence ID" value="AAA72440.1"/>
    <property type="molecule type" value="Genomic_DNA"/>
</dbReference>
<protein>
    <submittedName>
        <fullName evidence="2">NreA protein</fullName>
    </submittedName>
</protein>
<dbReference type="CDD" id="cd10154">
    <property type="entry name" value="NreA-like_DUF156"/>
    <property type="match status" value="1"/>
</dbReference>
<gene>
    <name evidence="2" type="primary">nreA</name>
</gene>
<reference evidence="2" key="1">
    <citation type="thesis" date="1994" institute="Unknown Institution">
        <authorList>
            <person name="Lemke K."/>
        </authorList>
    </citation>
    <scope>NUCLEOTIDE SEQUENCE</scope>
    <source>
        <plasmid evidence="2">pTOM9</plasmid>
    </source>
</reference>
<geneLocation type="plasmid" evidence="2">
    <name>pTOM9</name>
</geneLocation>
<evidence type="ECO:0000313" key="2">
    <source>
        <dbReference type="EMBL" id="AAA72440.1"/>
    </source>
</evidence>
<dbReference type="GO" id="GO:0003677">
    <property type="term" value="F:DNA binding"/>
    <property type="evidence" value="ECO:0007669"/>
    <property type="project" value="InterPro"/>
</dbReference>
<keyword evidence="2" id="KW-0614">Plasmid</keyword>
<name>Q44590_ALCXX</name>
<proteinExistence type="inferred from homology"/>
<sequence>MGVHTSHASIIKRLKRAEGHLRSIVVMMEEGRPCLAIAQQLQAVESAVTQAKKALVHDHIDHCLEEAVRDGTRPSDETLREFKSITKYL</sequence>
<dbReference type="Pfam" id="PF02583">
    <property type="entry name" value="Trns_repr_metal"/>
    <property type="match status" value="1"/>
</dbReference>
<dbReference type="GO" id="GO:0045892">
    <property type="term" value="P:negative regulation of DNA-templated transcription"/>
    <property type="evidence" value="ECO:0007669"/>
    <property type="project" value="UniProtKB-ARBA"/>
</dbReference>
<dbReference type="InterPro" id="IPR003735">
    <property type="entry name" value="Metal_Tscrpt_repr"/>
</dbReference>
<comment type="similarity">
    <text evidence="1">Belongs to the FrmR/RcnR family.</text>
</comment>
<dbReference type="GO" id="GO:0046872">
    <property type="term" value="F:metal ion binding"/>
    <property type="evidence" value="ECO:0007669"/>
    <property type="project" value="InterPro"/>
</dbReference>
<accession>Q44590</accession>
<dbReference type="AlphaFoldDB" id="Q44590"/>
<evidence type="ECO:0000256" key="1">
    <source>
        <dbReference type="ARBA" id="ARBA00005260"/>
    </source>
</evidence>